<sequence>MLLSKVNTKKKILEAALEQFNRRGFAQVNMKDIAEAAGISPGNLAYHFKSKESILQALYEQLESERQKLLSAVLQLPTFEHAHEKTQAILELSYRFRFFYLNTLDIAQESEEVAAALRAHIEAHIAYLKGMLDYAVGAGNLQARPEGYNSLAHTLWMVLFFFPMQQAIRRQADNWQEARLRMWHLLLPYATEKGKAKIEKLIQNNAL</sequence>
<dbReference type="PRINTS" id="PR00455">
    <property type="entry name" value="HTHTETR"/>
</dbReference>
<evidence type="ECO:0000313" key="4">
    <source>
        <dbReference type="EMBL" id="NIK74772.1"/>
    </source>
</evidence>
<dbReference type="Proteomes" id="UP000537126">
    <property type="component" value="Unassembled WGS sequence"/>
</dbReference>
<dbReference type="PANTHER" id="PTHR30055">
    <property type="entry name" value="HTH-TYPE TRANSCRIPTIONAL REGULATOR RUTR"/>
    <property type="match status" value="1"/>
</dbReference>
<protein>
    <submittedName>
        <fullName evidence="4">AcrR family transcriptional regulator</fullName>
    </submittedName>
</protein>
<reference evidence="4 5" key="1">
    <citation type="submission" date="2020-03" db="EMBL/GenBank/DDBJ databases">
        <title>Genomic Encyclopedia of Type Strains, Phase IV (KMG-IV): sequencing the most valuable type-strain genomes for metagenomic binning, comparative biology and taxonomic classification.</title>
        <authorList>
            <person name="Goeker M."/>
        </authorList>
    </citation>
    <scope>NUCLEOTIDE SEQUENCE [LARGE SCALE GENOMIC DNA]</scope>
    <source>
        <strain evidence="4 5">DSM 5718</strain>
    </source>
</reference>
<dbReference type="InterPro" id="IPR025722">
    <property type="entry name" value="TetR"/>
</dbReference>
<keyword evidence="1 2" id="KW-0238">DNA-binding</keyword>
<evidence type="ECO:0000256" key="1">
    <source>
        <dbReference type="ARBA" id="ARBA00023125"/>
    </source>
</evidence>
<dbReference type="Pfam" id="PF00440">
    <property type="entry name" value="TetR_N"/>
    <property type="match status" value="1"/>
</dbReference>
<accession>A0A846MTW8</accession>
<feature type="DNA-binding region" description="H-T-H motif" evidence="2">
    <location>
        <begin position="29"/>
        <end position="48"/>
    </location>
</feature>
<dbReference type="GO" id="GO:0003700">
    <property type="term" value="F:DNA-binding transcription factor activity"/>
    <property type="evidence" value="ECO:0007669"/>
    <property type="project" value="TreeGrafter"/>
</dbReference>
<dbReference type="Gene3D" id="1.10.357.10">
    <property type="entry name" value="Tetracycline Repressor, domain 2"/>
    <property type="match status" value="1"/>
</dbReference>
<dbReference type="PANTHER" id="PTHR30055:SF223">
    <property type="entry name" value="HTH-TYPE TRANSCRIPTIONAL REGULATOR UIDR"/>
    <property type="match status" value="1"/>
</dbReference>
<feature type="domain" description="HTH tetR-type" evidence="3">
    <location>
        <begin position="6"/>
        <end position="66"/>
    </location>
</feature>
<dbReference type="AlphaFoldDB" id="A0A846MTW8"/>
<dbReference type="InterPro" id="IPR050109">
    <property type="entry name" value="HTH-type_TetR-like_transc_reg"/>
</dbReference>
<evidence type="ECO:0000259" key="3">
    <source>
        <dbReference type="PROSITE" id="PS50977"/>
    </source>
</evidence>
<dbReference type="InterPro" id="IPR009057">
    <property type="entry name" value="Homeodomain-like_sf"/>
</dbReference>
<dbReference type="SUPFAM" id="SSF46689">
    <property type="entry name" value="Homeodomain-like"/>
    <property type="match status" value="1"/>
</dbReference>
<dbReference type="PROSITE" id="PS50977">
    <property type="entry name" value="HTH_TETR_2"/>
    <property type="match status" value="1"/>
</dbReference>
<dbReference type="Pfam" id="PF13972">
    <property type="entry name" value="TetR"/>
    <property type="match status" value="1"/>
</dbReference>
<comment type="caution">
    <text evidence="4">The sequence shown here is derived from an EMBL/GenBank/DDBJ whole genome shotgun (WGS) entry which is preliminary data.</text>
</comment>
<keyword evidence="5" id="KW-1185">Reference proteome</keyword>
<dbReference type="GO" id="GO:0000976">
    <property type="term" value="F:transcription cis-regulatory region binding"/>
    <property type="evidence" value="ECO:0007669"/>
    <property type="project" value="TreeGrafter"/>
</dbReference>
<proteinExistence type="predicted"/>
<gene>
    <name evidence="4" type="ORF">FHS56_002305</name>
</gene>
<evidence type="ECO:0000313" key="5">
    <source>
        <dbReference type="Proteomes" id="UP000537126"/>
    </source>
</evidence>
<evidence type="ECO:0000256" key="2">
    <source>
        <dbReference type="PROSITE-ProRule" id="PRU00335"/>
    </source>
</evidence>
<dbReference type="InterPro" id="IPR001647">
    <property type="entry name" value="HTH_TetR"/>
</dbReference>
<dbReference type="EMBL" id="JAASRN010000006">
    <property type="protein sequence ID" value="NIK74772.1"/>
    <property type="molecule type" value="Genomic_DNA"/>
</dbReference>
<name>A0A846MTW8_9BACT</name>
<dbReference type="RefSeq" id="WP_166920869.1">
    <property type="nucleotide sequence ID" value="NZ_JAASRN010000006.1"/>
</dbReference>
<organism evidence="4 5">
    <name type="scientific">Thermonema lapsum</name>
    <dbReference type="NCBI Taxonomy" id="28195"/>
    <lineage>
        <taxon>Bacteria</taxon>
        <taxon>Pseudomonadati</taxon>
        <taxon>Bacteroidota</taxon>
        <taxon>Cytophagia</taxon>
        <taxon>Cytophagales</taxon>
        <taxon>Thermonemataceae</taxon>
        <taxon>Thermonema</taxon>
    </lineage>
</organism>